<keyword evidence="4" id="KW-1185">Reference proteome</keyword>
<dbReference type="AlphaFoldDB" id="A0A3M0GGU8"/>
<keyword evidence="2" id="KW-0732">Signal</keyword>
<feature type="signal peptide" evidence="2">
    <location>
        <begin position="1"/>
        <end position="22"/>
    </location>
</feature>
<protein>
    <submittedName>
        <fullName evidence="3">Carboxypeptidase-like regulatory domain-containing protein</fullName>
    </submittedName>
</protein>
<dbReference type="OrthoDB" id="1433475at2"/>
<dbReference type="Proteomes" id="UP000281985">
    <property type="component" value="Unassembled WGS sequence"/>
</dbReference>
<reference evidence="3 4" key="1">
    <citation type="submission" date="2018-10" db="EMBL/GenBank/DDBJ databases">
        <title>Dokdonia luteus sp. nov., isolated from sea water.</title>
        <authorList>
            <person name="Zhou L.Y."/>
            <person name="Du Z.J."/>
        </authorList>
    </citation>
    <scope>NUCLEOTIDE SEQUENCE [LARGE SCALE GENOMIC DNA]</scope>
    <source>
        <strain evidence="3 4">SH27</strain>
    </source>
</reference>
<proteinExistence type="predicted"/>
<keyword evidence="3" id="KW-0645">Protease</keyword>
<evidence type="ECO:0000256" key="1">
    <source>
        <dbReference type="SAM" id="MobiDB-lite"/>
    </source>
</evidence>
<comment type="caution">
    <text evidence="3">The sequence shown here is derived from an EMBL/GenBank/DDBJ whole genome shotgun (WGS) entry which is preliminary data.</text>
</comment>
<dbReference type="RefSeq" id="WP_121916301.1">
    <property type="nucleotide sequence ID" value="NZ_REFV01000002.1"/>
</dbReference>
<dbReference type="SUPFAM" id="SSF49464">
    <property type="entry name" value="Carboxypeptidase regulatory domain-like"/>
    <property type="match status" value="1"/>
</dbReference>
<keyword evidence="3" id="KW-0121">Carboxypeptidase</keyword>
<gene>
    <name evidence="3" type="ORF">EAX61_03680</name>
</gene>
<evidence type="ECO:0000256" key="2">
    <source>
        <dbReference type="SAM" id="SignalP"/>
    </source>
</evidence>
<evidence type="ECO:0000313" key="4">
    <source>
        <dbReference type="Proteomes" id="UP000281985"/>
    </source>
</evidence>
<keyword evidence="3" id="KW-0378">Hydrolase</keyword>
<evidence type="ECO:0000313" key="3">
    <source>
        <dbReference type="EMBL" id="RMB63498.1"/>
    </source>
</evidence>
<organism evidence="3 4">
    <name type="scientific">Dokdonia sinensis</name>
    <dbReference type="NCBI Taxonomy" id="2479847"/>
    <lineage>
        <taxon>Bacteria</taxon>
        <taxon>Pseudomonadati</taxon>
        <taxon>Bacteroidota</taxon>
        <taxon>Flavobacteriia</taxon>
        <taxon>Flavobacteriales</taxon>
        <taxon>Flavobacteriaceae</taxon>
        <taxon>Dokdonia</taxon>
    </lineage>
</organism>
<feature type="chain" id="PRO_5018294852" evidence="2">
    <location>
        <begin position="23"/>
        <end position="507"/>
    </location>
</feature>
<sequence length="507" mass="57209">MTTLIKYLVATILVLGSAFLPAGQAGAKAQSYSATVLDAKTGEPIPFATIQLSKNRGTVTNGEGIFSIDMEDVAKLRDSVFISSMGYEEVSIYPKKATDTIIRLAEKLNELEIVFLTDNPLEPNEIVERIKENLASNYPNNYTQKKLFFRQSLYNKMNRADVDFKKSTIEELNEALIDSIVMQIPKESSYYSESIGTLSGNYNKQKLFVDKSAKLYDKSKDVSFDGFGKRLEKIFKENVKPDSYLKIKSGWFGTKVELDEVETKEAPDGDDGGVQVRVGEDPTTQDITSGVKDDINELYEQLFFQEDTKLDFLQKSNRYEFTQTGITSIGENLVYILDFEPKGGKDFSGTMYVNTDDFAIVRLDFQNVKKLYGIKLLGIGYRDILYKGTSLFAKDESSGYSLKYMELERGIEFTLDRPLTVIEKNKNVKGRRKQNELDLNLDFKTTAVTKSEFVVFDSKDLSESDYGIAKESTGVEATYLSAYDPAFWEGYTIMEPNATIQAFKVVE</sequence>
<dbReference type="Pfam" id="PF13715">
    <property type="entry name" value="CarbopepD_reg_2"/>
    <property type="match status" value="1"/>
</dbReference>
<dbReference type="EMBL" id="REFV01000002">
    <property type="protein sequence ID" value="RMB63498.1"/>
    <property type="molecule type" value="Genomic_DNA"/>
</dbReference>
<dbReference type="InterPro" id="IPR008969">
    <property type="entry name" value="CarboxyPept-like_regulatory"/>
</dbReference>
<dbReference type="GO" id="GO:0004180">
    <property type="term" value="F:carboxypeptidase activity"/>
    <property type="evidence" value="ECO:0007669"/>
    <property type="project" value="UniProtKB-KW"/>
</dbReference>
<accession>A0A3M0GGU8</accession>
<name>A0A3M0GGU8_9FLAO</name>
<feature type="region of interest" description="Disordered" evidence="1">
    <location>
        <begin position="264"/>
        <end position="286"/>
    </location>
</feature>